<dbReference type="Proteomes" id="UP001589619">
    <property type="component" value="Unassembled WGS sequence"/>
</dbReference>
<evidence type="ECO:0000313" key="3">
    <source>
        <dbReference type="EMBL" id="MFB9751390.1"/>
    </source>
</evidence>
<feature type="region of interest" description="Disordered" evidence="1">
    <location>
        <begin position="1"/>
        <end position="61"/>
    </location>
</feature>
<feature type="domain" description="Glycosyl transferase family 1" evidence="2">
    <location>
        <begin position="233"/>
        <end position="393"/>
    </location>
</feature>
<reference evidence="3 4" key="1">
    <citation type="submission" date="2024-09" db="EMBL/GenBank/DDBJ databases">
        <authorList>
            <person name="Sun Q."/>
            <person name="Mori K."/>
        </authorList>
    </citation>
    <scope>NUCLEOTIDE SEQUENCE [LARGE SCALE GENOMIC DNA]</scope>
    <source>
        <strain evidence="3 4">JCM 12520</strain>
    </source>
</reference>
<dbReference type="InterPro" id="IPR001296">
    <property type="entry name" value="Glyco_trans_1"/>
</dbReference>
<accession>A0ABV5VT02</accession>
<organism evidence="3 4">
    <name type="scientific">Paenibacillus hodogayensis</name>
    <dbReference type="NCBI Taxonomy" id="279208"/>
    <lineage>
        <taxon>Bacteria</taxon>
        <taxon>Bacillati</taxon>
        <taxon>Bacillota</taxon>
        <taxon>Bacilli</taxon>
        <taxon>Bacillales</taxon>
        <taxon>Paenibacillaceae</taxon>
        <taxon>Paenibacillus</taxon>
    </lineage>
</organism>
<comment type="caution">
    <text evidence="3">The sequence shown here is derived from an EMBL/GenBank/DDBJ whole genome shotgun (WGS) entry which is preliminary data.</text>
</comment>
<dbReference type="Pfam" id="PF00534">
    <property type="entry name" value="Glycos_transf_1"/>
    <property type="match status" value="1"/>
</dbReference>
<evidence type="ECO:0000256" key="1">
    <source>
        <dbReference type="SAM" id="MobiDB-lite"/>
    </source>
</evidence>
<dbReference type="EC" id="2.4.-.-" evidence="3"/>
<gene>
    <name evidence="3" type="ORF">ACFFNY_07405</name>
</gene>
<dbReference type="RefSeq" id="WP_344911829.1">
    <property type="nucleotide sequence ID" value="NZ_BAAAYO010000010.1"/>
</dbReference>
<evidence type="ECO:0000313" key="4">
    <source>
        <dbReference type="Proteomes" id="UP001589619"/>
    </source>
</evidence>
<protein>
    <submittedName>
        <fullName evidence="3">Glycosyltransferase</fullName>
        <ecNumber evidence="3">2.4.-.-</ecNumber>
    </submittedName>
</protein>
<keyword evidence="3" id="KW-0808">Transferase</keyword>
<feature type="compositionally biased region" description="Basic and acidic residues" evidence="1">
    <location>
        <begin position="1"/>
        <end position="17"/>
    </location>
</feature>
<feature type="compositionally biased region" description="Basic and acidic residues" evidence="1">
    <location>
        <begin position="49"/>
        <end position="61"/>
    </location>
</feature>
<dbReference type="SUPFAM" id="SSF53756">
    <property type="entry name" value="UDP-Glycosyltransferase/glycogen phosphorylase"/>
    <property type="match status" value="1"/>
</dbReference>
<dbReference type="GO" id="GO:0016757">
    <property type="term" value="F:glycosyltransferase activity"/>
    <property type="evidence" value="ECO:0007669"/>
    <property type="project" value="UniProtKB-KW"/>
</dbReference>
<keyword evidence="4" id="KW-1185">Reference proteome</keyword>
<evidence type="ECO:0000259" key="2">
    <source>
        <dbReference type="Pfam" id="PF00534"/>
    </source>
</evidence>
<dbReference type="Gene3D" id="3.40.50.2000">
    <property type="entry name" value="Glycogen Phosphorylase B"/>
    <property type="match status" value="1"/>
</dbReference>
<keyword evidence="3" id="KW-0328">Glycosyltransferase</keyword>
<dbReference type="CDD" id="cd03801">
    <property type="entry name" value="GT4_PimA-like"/>
    <property type="match status" value="1"/>
</dbReference>
<proteinExistence type="predicted"/>
<name>A0ABV5VT02_9BACL</name>
<dbReference type="EMBL" id="JBHMAG010000007">
    <property type="protein sequence ID" value="MFB9751390.1"/>
    <property type="molecule type" value="Genomic_DNA"/>
</dbReference>
<sequence length="606" mass="66222">MNIERYAADQKPTRSEATEPVSIQAGTPRPAKAQPPERETAGPQAPDAKPAEPKLLEKQEPAEPRRLRLAVVAAISPQWAGSDSIGIARLLLPLLAESYDCDLFEAGKGTVIPEEENGRLGRPAAESFMERAGRYDRLIYMLEHPGQLLPLREWFVRRPGIVVLETCDSISLGALQEGGQPVGQEILDLLKQADSVIVHEVGVARYLRMNGLGRVAVYPVPRKLPIMVTALSKPEIVFACLGGVKPFSRLEQAIACMAQLVAMGWNVRLWAAGAYGAEYGKRLRGIACAYDMTERLELPGRLEPEAYASRMSRSDICLGIGSYSGKAPGDELLDAMAYGKAAIVSAVPAHQRLPDDCVYKMRPEPDEEKELLAAMLELVRNGQLRNRMRRQARAYMSANHSAAKYMKRLNGEIRGVGCGSEEEDPEGEYDAEETVVLPTARQPGNGASTALSAAASVSPVLGRTDLQLAPSKYRRVRKGRAVKCFFSFDLTGLPPNASIRSAVMHIPVRGRKLRVHRISASWNSAGKLRRLPRVRPKPMHSQTRRASKGTAVLQWDCTTLARGWQSGAVGNYGVYATAVSAMRQPWLLVELAEGAGHSHPKEGETS</sequence>